<feature type="compositionally biased region" description="Low complexity" evidence="1">
    <location>
        <begin position="27"/>
        <end position="39"/>
    </location>
</feature>
<gene>
    <name evidence="2" type="ORF">SteCoe_33589</name>
</gene>
<comment type="caution">
    <text evidence="2">The sequence shown here is derived from an EMBL/GenBank/DDBJ whole genome shotgun (WGS) entry which is preliminary data.</text>
</comment>
<evidence type="ECO:0000313" key="3">
    <source>
        <dbReference type="Proteomes" id="UP000187209"/>
    </source>
</evidence>
<feature type="compositionally biased region" description="Basic residues" evidence="1">
    <location>
        <begin position="40"/>
        <end position="49"/>
    </location>
</feature>
<accession>A0A1R2AWE8</accession>
<sequence>MDDQLSIFNVTFDSVLRQKDSLRLPSLSKKLKNPFSSKNPKNRSPKLKKPSNQSTARTIQKNSYSESSSKKSQIFDQSDTHLTQILWKSKDINLNPKLTYLISAVPKSLTRKSRNSYNILSNKITKNPQLIDWKISQLDTYVSNDKCTFNWQNDPSLLTDYQVSQYDEVPNGIVFKNCLKNTVRKLCQELMQNYDLVDKVTEKQVLLTCKELFEIRNATLLIIRKIIRREKIIKEIFDNNGENDEGKRDSVVKLTMTIKTLIGKWKKYEISTGKFIYGGENYLRKMKNDLVLLEKPISNNNIS</sequence>
<dbReference type="EMBL" id="MPUH01001273">
    <property type="protein sequence ID" value="OMJ68851.1"/>
    <property type="molecule type" value="Genomic_DNA"/>
</dbReference>
<evidence type="ECO:0000313" key="2">
    <source>
        <dbReference type="EMBL" id="OMJ68851.1"/>
    </source>
</evidence>
<feature type="compositionally biased region" description="Low complexity" evidence="1">
    <location>
        <begin position="61"/>
        <end position="72"/>
    </location>
</feature>
<evidence type="ECO:0000256" key="1">
    <source>
        <dbReference type="SAM" id="MobiDB-lite"/>
    </source>
</evidence>
<proteinExistence type="predicted"/>
<name>A0A1R2AWE8_9CILI</name>
<reference evidence="2 3" key="1">
    <citation type="submission" date="2016-11" db="EMBL/GenBank/DDBJ databases">
        <title>The macronuclear genome of Stentor coeruleus: a giant cell with tiny introns.</title>
        <authorList>
            <person name="Slabodnick M."/>
            <person name="Ruby J.G."/>
            <person name="Reiff S.B."/>
            <person name="Swart E.C."/>
            <person name="Gosai S."/>
            <person name="Prabakaran S."/>
            <person name="Witkowska E."/>
            <person name="Larue G.E."/>
            <person name="Fisher S."/>
            <person name="Freeman R.M."/>
            <person name="Gunawardena J."/>
            <person name="Chu W."/>
            <person name="Stover N.A."/>
            <person name="Gregory B.D."/>
            <person name="Nowacki M."/>
            <person name="Derisi J."/>
            <person name="Roy S.W."/>
            <person name="Marshall W.F."/>
            <person name="Sood P."/>
        </authorList>
    </citation>
    <scope>NUCLEOTIDE SEQUENCE [LARGE SCALE GENOMIC DNA]</scope>
    <source>
        <strain evidence="2">WM001</strain>
    </source>
</reference>
<feature type="region of interest" description="Disordered" evidence="1">
    <location>
        <begin position="27"/>
        <end position="72"/>
    </location>
</feature>
<protein>
    <submittedName>
        <fullName evidence="2">Uncharacterized protein</fullName>
    </submittedName>
</protein>
<organism evidence="2 3">
    <name type="scientific">Stentor coeruleus</name>
    <dbReference type="NCBI Taxonomy" id="5963"/>
    <lineage>
        <taxon>Eukaryota</taxon>
        <taxon>Sar</taxon>
        <taxon>Alveolata</taxon>
        <taxon>Ciliophora</taxon>
        <taxon>Postciliodesmatophora</taxon>
        <taxon>Heterotrichea</taxon>
        <taxon>Heterotrichida</taxon>
        <taxon>Stentoridae</taxon>
        <taxon>Stentor</taxon>
    </lineage>
</organism>
<keyword evidence="3" id="KW-1185">Reference proteome</keyword>
<dbReference type="AlphaFoldDB" id="A0A1R2AWE8"/>
<dbReference type="Proteomes" id="UP000187209">
    <property type="component" value="Unassembled WGS sequence"/>
</dbReference>